<evidence type="ECO:0000256" key="4">
    <source>
        <dbReference type="ARBA" id="ARBA00023235"/>
    </source>
</evidence>
<dbReference type="PROSITE" id="PS01129">
    <property type="entry name" value="PSI_RLU"/>
    <property type="match status" value="1"/>
</dbReference>
<dbReference type="InterPro" id="IPR006224">
    <property type="entry name" value="PsdUridine_synth_RluA-like_CS"/>
</dbReference>
<organism evidence="10 11">
    <name type="scientific">Marinospirillum insulare</name>
    <dbReference type="NCBI Taxonomy" id="217169"/>
    <lineage>
        <taxon>Bacteria</taxon>
        <taxon>Pseudomonadati</taxon>
        <taxon>Pseudomonadota</taxon>
        <taxon>Gammaproteobacteria</taxon>
        <taxon>Oceanospirillales</taxon>
        <taxon>Oceanospirillaceae</taxon>
        <taxon>Marinospirillum</taxon>
    </lineage>
</organism>
<name>A0ABQ6A464_9GAMM</name>
<protein>
    <recommendedName>
        <fullName evidence="8">Pseudouridine synthase</fullName>
        <ecNumber evidence="8">5.4.99.-</ecNumber>
    </recommendedName>
</protein>
<keyword evidence="4 8" id="KW-0413">Isomerase</keyword>
<evidence type="ECO:0000313" key="10">
    <source>
        <dbReference type="EMBL" id="GLR64895.1"/>
    </source>
</evidence>
<evidence type="ECO:0000313" key="11">
    <source>
        <dbReference type="Proteomes" id="UP001156682"/>
    </source>
</evidence>
<keyword evidence="11" id="KW-1185">Reference proteome</keyword>
<comment type="similarity">
    <text evidence="1 8">Belongs to the pseudouridine synthase RluA family.</text>
</comment>
<keyword evidence="3" id="KW-0819">tRNA processing</keyword>
<comment type="function">
    <text evidence="8">Responsible for synthesis of pseudouridine from uracil.</text>
</comment>
<comment type="catalytic activity">
    <reaction evidence="6">
        <text>uridine(746) in 23S rRNA = pseudouridine(746) in 23S rRNA</text>
        <dbReference type="Rhea" id="RHEA:42548"/>
        <dbReference type="Rhea" id="RHEA-COMP:10109"/>
        <dbReference type="Rhea" id="RHEA-COMP:10110"/>
        <dbReference type="ChEBI" id="CHEBI:65314"/>
        <dbReference type="ChEBI" id="CHEBI:65315"/>
        <dbReference type="EC" id="5.4.99.29"/>
    </reaction>
</comment>
<dbReference type="InterPro" id="IPR006145">
    <property type="entry name" value="PsdUridine_synth_RsuA/RluA"/>
</dbReference>
<evidence type="ECO:0000259" key="9">
    <source>
        <dbReference type="Pfam" id="PF00849"/>
    </source>
</evidence>
<dbReference type="InterPro" id="IPR020103">
    <property type="entry name" value="PsdUridine_synth_cat_dom_sf"/>
</dbReference>
<evidence type="ECO:0000256" key="5">
    <source>
        <dbReference type="ARBA" id="ARBA00036184"/>
    </source>
</evidence>
<dbReference type="InterPro" id="IPR006225">
    <property type="entry name" value="PsdUridine_synth_RluC/D"/>
</dbReference>
<dbReference type="InterPro" id="IPR050188">
    <property type="entry name" value="RluA_PseudoU_synthase"/>
</dbReference>
<reference evidence="11" key="1">
    <citation type="journal article" date="2019" name="Int. J. Syst. Evol. Microbiol.">
        <title>The Global Catalogue of Microorganisms (GCM) 10K type strain sequencing project: providing services to taxonomists for standard genome sequencing and annotation.</title>
        <authorList>
            <consortium name="The Broad Institute Genomics Platform"/>
            <consortium name="The Broad Institute Genome Sequencing Center for Infectious Disease"/>
            <person name="Wu L."/>
            <person name="Ma J."/>
        </authorList>
    </citation>
    <scope>NUCLEOTIDE SEQUENCE [LARGE SCALE GENOMIC DNA]</scope>
    <source>
        <strain evidence="11">NBRC 100033</strain>
    </source>
</reference>
<evidence type="ECO:0000256" key="2">
    <source>
        <dbReference type="ARBA" id="ARBA00022552"/>
    </source>
</evidence>
<feature type="domain" description="Pseudouridine synthase RsuA/RluA-like" evidence="9">
    <location>
        <begin position="30"/>
        <end position="177"/>
    </location>
</feature>
<evidence type="ECO:0000256" key="6">
    <source>
        <dbReference type="ARBA" id="ARBA00036916"/>
    </source>
</evidence>
<evidence type="ECO:0000256" key="8">
    <source>
        <dbReference type="RuleBase" id="RU362028"/>
    </source>
</evidence>
<keyword evidence="2" id="KW-0698">rRNA processing</keyword>
<dbReference type="Proteomes" id="UP001156682">
    <property type="component" value="Unassembled WGS sequence"/>
</dbReference>
<dbReference type="SUPFAM" id="SSF55120">
    <property type="entry name" value="Pseudouridine synthase"/>
    <property type="match status" value="1"/>
</dbReference>
<comment type="catalytic activity">
    <reaction evidence="5">
        <text>uridine(32) in tRNA = pseudouridine(32) in tRNA</text>
        <dbReference type="Rhea" id="RHEA:42544"/>
        <dbReference type="Rhea" id="RHEA-COMP:10107"/>
        <dbReference type="Rhea" id="RHEA-COMP:10108"/>
        <dbReference type="ChEBI" id="CHEBI:65314"/>
        <dbReference type="ChEBI" id="CHEBI:65315"/>
        <dbReference type="EC" id="5.4.99.28"/>
    </reaction>
</comment>
<comment type="catalytic activity">
    <reaction evidence="8">
        <text>a uridine in RNA = a pseudouridine in RNA</text>
        <dbReference type="Rhea" id="RHEA:48348"/>
        <dbReference type="Rhea" id="RHEA-COMP:12068"/>
        <dbReference type="Rhea" id="RHEA-COMP:12069"/>
        <dbReference type="ChEBI" id="CHEBI:65314"/>
        <dbReference type="ChEBI" id="CHEBI:65315"/>
    </reaction>
</comment>
<accession>A0ABQ6A464</accession>
<evidence type="ECO:0000256" key="1">
    <source>
        <dbReference type="ARBA" id="ARBA00010876"/>
    </source>
</evidence>
<dbReference type="Pfam" id="PF00849">
    <property type="entry name" value="PseudoU_synth_2"/>
    <property type="match status" value="1"/>
</dbReference>
<dbReference type="NCBIfam" id="NF007543">
    <property type="entry name" value="PRK10158.1"/>
    <property type="match status" value="1"/>
</dbReference>
<comment type="function">
    <text evidence="7">Dual specificity enzyme that catalyzes the synthesis of pseudouridine from uracil-746 in 23S ribosomal RNA and from uracil-32 in the anticodon stem and loop of transfer RNAs.</text>
</comment>
<dbReference type="PANTHER" id="PTHR21600:SF91">
    <property type="entry name" value="DUAL-SPECIFICITY RNA PSEUDOURIDINE SYNTHASE RLUA"/>
    <property type="match status" value="1"/>
</dbReference>
<dbReference type="PANTHER" id="PTHR21600">
    <property type="entry name" value="MITOCHONDRIAL RNA PSEUDOURIDINE SYNTHASE"/>
    <property type="match status" value="1"/>
</dbReference>
<comment type="caution">
    <text evidence="10">The sequence shown here is derived from an EMBL/GenBank/DDBJ whole genome shotgun (WGS) entry which is preliminary data.</text>
</comment>
<dbReference type="EC" id="5.4.99.-" evidence="8"/>
<gene>
    <name evidence="10" type="primary">yabO</name>
    <name evidence="10" type="ORF">GCM10007878_23330</name>
</gene>
<evidence type="ECO:0000256" key="7">
    <source>
        <dbReference type="ARBA" id="ARBA00037305"/>
    </source>
</evidence>
<dbReference type="RefSeq" id="WP_051610290.1">
    <property type="nucleotide sequence ID" value="NZ_BSOR01000039.1"/>
</dbReference>
<evidence type="ECO:0000256" key="3">
    <source>
        <dbReference type="ARBA" id="ARBA00022694"/>
    </source>
</evidence>
<dbReference type="NCBIfam" id="TIGR00005">
    <property type="entry name" value="rluA_subfam"/>
    <property type="match status" value="1"/>
</dbReference>
<sequence length="226" mass="25636">MQLTENQAPPALDYCPPTEPWLTILYQDDYLLVVNKPEGLLSTPGRGEGLYDSVESRAKRISPYAELAHRLDMATSGVLVVALRKDAERAIRMQFQNRETKKVYIAQVWGCPAETEGEVDLPLICDWPNRPKQKVCFERGKPSLTHYRVLETDGKTSRLELHPITGRSHQLRVHLQALGHPILGDRFYSQGEALAASSRLLLHAQELEIRHPITEERMVFTAPCPF</sequence>
<dbReference type="CDD" id="cd02869">
    <property type="entry name" value="PseudoU_synth_RluA_like"/>
    <property type="match status" value="1"/>
</dbReference>
<proteinExistence type="inferred from homology"/>
<dbReference type="Gene3D" id="3.30.2350.10">
    <property type="entry name" value="Pseudouridine synthase"/>
    <property type="match status" value="1"/>
</dbReference>
<dbReference type="EMBL" id="BSOR01000039">
    <property type="protein sequence ID" value="GLR64895.1"/>
    <property type="molecule type" value="Genomic_DNA"/>
</dbReference>